<reference evidence="1" key="1">
    <citation type="journal article" date="2017" name="Nature">
        <title>The sunflower genome provides insights into oil metabolism, flowering and Asterid evolution.</title>
        <authorList>
            <person name="Badouin H."/>
            <person name="Gouzy J."/>
            <person name="Grassa C.J."/>
            <person name="Murat F."/>
            <person name="Staton S.E."/>
            <person name="Cottret L."/>
            <person name="Lelandais-Briere C."/>
            <person name="Owens G.L."/>
            <person name="Carrere S."/>
            <person name="Mayjonade B."/>
            <person name="Legrand L."/>
            <person name="Gill N."/>
            <person name="Kane N.C."/>
            <person name="Bowers J.E."/>
            <person name="Hubner S."/>
            <person name="Bellec A."/>
            <person name="Berard A."/>
            <person name="Berges H."/>
            <person name="Blanchet N."/>
            <person name="Boniface M.C."/>
            <person name="Brunel D."/>
            <person name="Catrice O."/>
            <person name="Chaidir N."/>
            <person name="Claudel C."/>
            <person name="Donnadieu C."/>
            <person name="Faraut T."/>
            <person name="Fievet G."/>
            <person name="Helmstetter N."/>
            <person name="King M."/>
            <person name="Knapp S.J."/>
            <person name="Lai Z."/>
            <person name="Le Paslier M.C."/>
            <person name="Lippi Y."/>
            <person name="Lorenzon L."/>
            <person name="Mandel J.R."/>
            <person name="Marage G."/>
            <person name="Marchand G."/>
            <person name="Marquand E."/>
            <person name="Bret-Mestries E."/>
            <person name="Morien E."/>
            <person name="Nambeesan S."/>
            <person name="Nguyen T."/>
            <person name="Pegot-Espagnet P."/>
            <person name="Pouilly N."/>
            <person name="Raftis F."/>
            <person name="Sallet E."/>
            <person name="Schiex T."/>
            <person name="Thomas J."/>
            <person name="Vandecasteele C."/>
            <person name="Vares D."/>
            <person name="Vear F."/>
            <person name="Vautrin S."/>
            <person name="Crespi M."/>
            <person name="Mangin B."/>
            <person name="Burke J.M."/>
            <person name="Salse J."/>
            <person name="Munos S."/>
            <person name="Vincourt P."/>
            <person name="Rieseberg L.H."/>
            <person name="Langlade N.B."/>
        </authorList>
    </citation>
    <scope>NUCLEOTIDE SEQUENCE</scope>
    <source>
        <tissue evidence="1">Leaves</tissue>
    </source>
</reference>
<sequence>MGPDSFKKEAPAIARNKYCHYSESFLYSAKIYYTTPEKSSYVRSQLHHHQREL</sequence>
<dbReference type="EMBL" id="MNCJ02000326">
    <property type="protein sequence ID" value="KAF5783089.1"/>
    <property type="molecule type" value="Genomic_DNA"/>
</dbReference>
<accession>A0A9K3HRJ6</accession>
<comment type="caution">
    <text evidence="1">The sequence shown here is derived from an EMBL/GenBank/DDBJ whole genome shotgun (WGS) entry which is preliminary data.</text>
</comment>
<dbReference type="Proteomes" id="UP000215914">
    <property type="component" value="Unassembled WGS sequence"/>
</dbReference>
<proteinExistence type="predicted"/>
<protein>
    <submittedName>
        <fullName evidence="1">Uncharacterized protein</fullName>
    </submittedName>
</protein>
<reference evidence="1" key="2">
    <citation type="submission" date="2020-06" db="EMBL/GenBank/DDBJ databases">
        <title>Helianthus annuus Genome sequencing and assembly Release 2.</title>
        <authorList>
            <person name="Gouzy J."/>
            <person name="Langlade N."/>
            <person name="Munos S."/>
        </authorList>
    </citation>
    <scope>NUCLEOTIDE SEQUENCE</scope>
    <source>
        <tissue evidence="1">Leaves</tissue>
    </source>
</reference>
<gene>
    <name evidence="1" type="ORF">HanXRQr2_Chr11g0503861</name>
</gene>
<dbReference type="Gramene" id="mRNA:HanXRQr2_Chr11g0503861">
    <property type="protein sequence ID" value="CDS:HanXRQr2_Chr11g0503861.1"/>
    <property type="gene ID" value="HanXRQr2_Chr11g0503861"/>
</dbReference>
<keyword evidence="2" id="KW-1185">Reference proteome</keyword>
<organism evidence="1 2">
    <name type="scientific">Helianthus annuus</name>
    <name type="common">Common sunflower</name>
    <dbReference type="NCBI Taxonomy" id="4232"/>
    <lineage>
        <taxon>Eukaryota</taxon>
        <taxon>Viridiplantae</taxon>
        <taxon>Streptophyta</taxon>
        <taxon>Embryophyta</taxon>
        <taxon>Tracheophyta</taxon>
        <taxon>Spermatophyta</taxon>
        <taxon>Magnoliopsida</taxon>
        <taxon>eudicotyledons</taxon>
        <taxon>Gunneridae</taxon>
        <taxon>Pentapetalae</taxon>
        <taxon>asterids</taxon>
        <taxon>campanulids</taxon>
        <taxon>Asterales</taxon>
        <taxon>Asteraceae</taxon>
        <taxon>Asteroideae</taxon>
        <taxon>Heliantheae alliance</taxon>
        <taxon>Heliantheae</taxon>
        <taxon>Helianthus</taxon>
    </lineage>
</organism>
<evidence type="ECO:0000313" key="1">
    <source>
        <dbReference type="EMBL" id="KAF5783089.1"/>
    </source>
</evidence>
<name>A0A9K3HRJ6_HELAN</name>
<evidence type="ECO:0000313" key="2">
    <source>
        <dbReference type="Proteomes" id="UP000215914"/>
    </source>
</evidence>
<dbReference type="AlphaFoldDB" id="A0A9K3HRJ6"/>